<evidence type="ECO:0000313" key="1">
    <source>
        <dbReference type="EMBL" id="ATF08842.1"/>
    </source>
</evidence>
<accession>A0A291B760</accession>
<evidence type="ECO:0000313" key="2">
    <source>
        <dbReference type="Proteomes" id="UP000218160"/>
    </source>
</evidence>
<organism evidence="1 2">
    <name type="scientific">Candidatus Enterovibrio altilux</name>
    <dbReference type="NCBI Taxonomy" id="1927128"/>
    <lineage>
        <taxon>Bacteria</taxon>
        <taxon>Pseudomonadati</taxon>
        <taxon>Pseudomonadota</taxon>
        <taxon>Gammaproteobacteria</taxon>
        <taxon>Vibrionales</taxon>
        <taxon>Vibrionaceae</taxon>
        <taxon>Enterovibrio</taxon>
    </lineage>
</organism>
<reference evidence="2" key="1">
    <citation type="submission" date="2017-04" db="EMBL/GenBank/DDBJ databases">
        <title>Genome evolution of the luminous symbionts of deep sea anglerfish.</title>
        <authorList>
            <person name="Hendry T.A."/>
        </authorList>
    </citation>
    <scope>NUCLEOTIDE SEQUENCE [LARGE SCALE GENOMIC DNA]</scope>
</reference>
<name>A0A291B760_9GAMM</name>
<keyword evidence="2" id="KW-1185">Reference proteome</keyword>
<sequence>MNIIDGKILANSFKQTRRRINEISADGAYETRQYYETVHIKQAIPLIPPKKDAFLKNEVIRII</sequence>
<dbReference type="AlphaFoldDB" id="A0A291B760"/>
<protein>
    <submittedName>
        <fullName evidence="1">Mobile element protein</fullName>
    </submittedName>
</protein>
<dbReference type="EMBL" id="CP020660">
    <property type="protein sequence ID" value="ATF08842.1"/>
    <property type="molecule type" value="Genomic_DNA"/>
</dbReference>
<dbReference type="Proteomes" id="UP000218160">
    <property type="component" value="Chromosome 1"/>
</dbReference>
<dbReference type="KEGG" id="elux:BTN50_0305"/>
<gene>
    <name evidence="1" type="ORF">BTN50_0305</name>
</gene>
<proteinExistence type="predicted"/>